<accession>A0ABW5DQH9</accession>
<name>A0ABW5DQH9_9PROT</name>
<sequence>MMSAGNGGAGAAPPIQKVKSMISVASGKGGVGKTVCSIALASSLAKSGRKVLLFDGDLGLANVDVQLGIMAQRDIGAVVAGKLTMPQARMRYSEGGFDVIAGRSGAAQLANVPPSRLAVLGADLAVLAHDYDYVIVDLGAGIDRMVRLLSAYCATRLIVTTAEPTALTDAYALIKVSRADDPQADIRVIINQAKTLNEGERTFATLAKACDNFLKYTPVFAGVVRRDRHVPEAIRAQTPISVKFPASEAALDLQAIAAKLTWS</sequence>
<gene>
    <name evidence="4" type="ORF">ACFSM5_10290</name>
</gene>
<comment type="caution">
    <text evidence="4">The sequence shown here is derived from an EMBL/GenBank/DDBJ whole genome shotgun (WGS) entry which is preliminary data.</text>
</comment>
<dbReference type="SUPFAM" id="SSF52540">
    <property type="entry name" value="P-loop containing nucleoside triphosphate hydrolases"/>
    <property type="match status" value="1"/>
</dbReference>
<dbReference type="EMBL" id="JBHUIP010000009">
    <property type="protein sequence ID" value="MFD2263277.1"/>
    <property type="molecule type" value="Genomic_DNA"/>
</dbReference>
<organism evidence="4 5">
    <name type="scientific">Lacibacterium aquatile</name>
    <dbReference type="NCBI Taxonomy" id="1168082"/>
    <lineage>
        <taxon>Bacteria</taxon>
        <taxon>Pseudomonadati</taxon>
        <taxon>Pseudomonadota</taxon>
        <taxon>Alphaproteobacteria</taxon>
        <taxon>Rhodospirillales</taxon>
        <taxon>Rhodospirillaceae</taxon>
    </lineage>
</organism>
<reference evidence="5" key="1">
    <citation type="journal article" date="2019" name="Int. J. Syst. Evol. Microbiol.">
        <title>The Global Catalogue of Microorganisms (GCM) 10K type strain sequencing project: providing services to taxonomists for standard genome sequencing and annotation.</title>
        <authorList>
            <consortium name="The Broad Institute Genomics Platform"/>
            <consortium name="The Broad Institute Genome Sequencing Center for Infectious Disease"/>
            <person name="Wu L."/>
            <person name="Ma J."/>
        </authorList>
    </citation>
    <scope>NUCLEOTIDE SEQUENCE [LARGE SCALE GENOMIC DNA]</scope>
    <source>
        <strain evidence="5">CGMCC 1.19062</strain>
    </source>
</reference>
<keyword evidence="1" id="KW-0547">Nucleotide-binding</keyword>
<dbReference type="CDD" id="cd02038">
    <property type="entry name" value="FlhG-like"/>
    <property type="match status" value="1"/>
</dbReference>
<dbReference type="Pfam" id="PF01656">
    <property type="entry name" value="CbiA"/>
    <property type="match status" value="1"/>
</dbReference>
<evidence type="ECO:0000313" key="5">
    <source>
        <dbReference type="Proteomes" id="UP001597295"/>
    </source>
</evidence>
<proteinExistence type="predicted"/>
<evidence type="ECO:0000256" key="1">
    <source>
        <dbReference type="ARBA" id="ARBA00022741"/>
    </source>
</evidence>
<keyword evidence="2" id="KW-0067">ATP-binding</keyword>
<evidence type="ECO:0000256" key="2">
    <source>
        <dbReference type="ARBA" id="ARBA00022840"/>
    </source>
</evidence>
<evidence type="ECO:0000259" key="3">
    <source>
        <dbReference type="Pfam" id="PF01656"/>
    </source>
</evidence>
<dbReference type="PANTHER" id="PTHR43384">
    <property type="entry name" value="SEPTUM SITE-DETERMINING PROTEIN MIND HOMOLOG, CHLOROPLASTIC-RELATED"/>
    <property type="match status" value="1"/>
</dbReference>
<dbReference type="Gene3D" id="3.40.50.300">
    <property type="entry name" value="P-loop containing nucleotide triphosphate hydrolases"/>
    <property type="match status" value="1"/>
</dbReference>
<dbReference type="RefSeq" id="WP_379876261.1">
    <property type="nucleotide sequence ID" value="NZ_JBHUIP010000009.1"/>
</dbReference>
<dbReference type="InterPro" id="IPR050625">
    <property type="entry name" value="ParA/MinD_ATPase"/>
</dbReference>
<dbReference type="InterPro" id="IPR025501">
    <property type="entry name" value="MinD_FleN"/>
</dbReference>
<dbReference type="InterPro" id="IPR002586">
    <property type="entry name" value="CobQ/CobB/MinD/ParA_Nub-bd_dom"/>
</dbReference>
<protein>
    <submittedName>
        <fullName evidence="4">MinD/ParA family protein</fullName>
    </submittedName>
</protein>
<dbReference type="InterPro" id="IPR033875">
    <property type="entry name" value="FlhG"/>
</dbReference>
<keyword evidence="5" id="KW-1185">Reference proteome</keyword>
<evidence type="ECO:0000313" key="4">
    <source>
        <dbReference type="EMBL" id="MFD2263277.1"/>
    </source>
</evidence>
<dbReference type="PIRSF" id="PIRSF003092">
    <property type="entry name" value="MinD"/>
    <property type="match status" value="1"/>
</dbReference>
<dbReference type="PANTHER" id="PTHR43384:SF4">
    <property type="entry name" value="CELLULOSE BIOSYNTHESIS PROTEIN BCSQ-RELATED"/>
    <property type="match status" value="1"/>
</dbReference>
<feature type="domain" description="CobQ/CobB/MinD/ParA nucleotide binding" evidence="3">
    <location>
        <begin position="22"/>
        <end position="239"/>
    </location>
</feature>
<dbReference type="Proteomes" id="UP001597295">
    <property type="component" value="Unassembled WGS sequence"/>
</dbReference>
<dbReference type="InterPro" id="IPR027417">
    <property type="entry name" value="P-loop_NTPase"/>
</dbReference>